<keyword evidence="1" id="KW-1185">Reference proteome</keyword>
<name>A0AC58TMG0_TOBAC</name>
<proteinExistence type="predicted"/>
<evidence type="ECO:0000313" key="2">
    <source>
        <dbReference type="RefSeq" id="XP_075098398.1"/>
    </source>
</evidence>
<protein>
    <submittedName>
        <fullName evidence="2">Ethylene-responsive transcription factor ERF054-like</fullName>
    </submittedName>
</protein>
<reference evidence="1" key="1">
    <citation type="journal article" date="2014" name="Nat. Commun.">
        <title>The tobacco genome sequence and its comparison with those of tomato and potato.</title>
        <authorList>
            <person name="Sierro N."/>
            <person name="Battey J.N."/>
            <person name="Ouadi S."/>
            <person name="Bakaher N."/>
            <person name="Bovet L."/>
            <person name="Willig A."/>
            <person name="Goepfert S."/>
            <person name="Peitsch M.C."/>
            <person name="Ivanov N.V."/>
        </authorList>
    </citation>
    <scope>NUCLEOTIDE SEQUENCE [LARGE SCALE GENOMIC DNA]</scope>
</reference>
<sequence>MAASKNSSKSMEEEIKWQRDKSKDFNTSFQMQQWWPVSEESSMSNRPFKKSKSPEHQLCFQSSVFSSHQTLLPSSVPYSTSPYITFSPPSSLSSSCSSSTCRSSRVVFPFSLDGTQQPIESLHQLRSNSTPLFRPMHQNQQQMISLSAQHPQYFSMELGPFQHQLKHCNETLNLSLRGKMMINKSGQGNGVPLFSPLLQHPYSTTKLYRGVRQRHWGKWVAEIRLPRKRTRLWLGTFDTAEDAAMAYDREAYKLRGEKAKLNFPELFLSKNKVALPESLQLQLPQQPPLACDNFEEEMGSSEVIAIDGVQGNAESCGAISQLSDFEAWLNAIPEGWGPGSPVWDDLDTNNNVILPHNINFGDVHQQEPHINSDLQGTMKKPAG</sequence>
<evidence type="ECO:0000313" key="1">
    <source>
        <dbReference type="Proteomes" id="UP000790787"/>
    </source>
</evidence>
<accession>A0AC58TMG0</accession>
<dbReference type="RefSeq" id="XP_075098398.1">
    <property type="nucleotide sequence ID" value="XM_075242297.1"/>
</dbReference>
<gene>
    <name evidence="2" type="primary">LOC142175471</name>
</gene>
<organism evidence="1 2">
    <name type="scientific">Nicotiana tabacum</name>
    <name type="common">Common tobacco</name>
    <dbReference type="NCBI Taxonomy" id="4097"/>
    <lineage>
        <taxon>Eukaryota</taxon>
        <taxon>Viridiplantae</taxon>
        <taxon>Streptophyta</taxon>
        <taxon>Embryophyta</taxon>
        <taxon>Tracheophyta</taxon>
        <taxon>Spermatophyta</taxon>
        <taxon>Magnoliopsida</taxon>
        <taxon>eudicotyledons</taxon>
        <taxon>Gunneridae</taxon>
        <taxon>Pentapetalae</taxon>
        <taxon>asterids</taxon>
        <taxon>lamiids</taxon>
        <taxon>Solanales</taxon>
        <taxon>Solanaceae</taxon>
        <taxon>Nicotianoideae</taxon>
        <taxon>Nicotianeae</taxon>
        <taxon>Nicotiana</taxon>
    </lineage>
</organism>
<dbReference type="Proteomes" id="UP000790787">
    <property type="component" value="Chromosome 21"/>
</dbReference>
<reference evidence="2" key="2">
    <citation type="submission" date="2025-08" db="UniProtKB">
        <authorList>
            <consortium name="RefSeq"/>
        </authorList>
    </citation>
    <scope>IDENTIFICATION</scope>
    <source>
        <tissue evidence="2">Leaf</tissue>
    </source>
</reference>